<keyword evidence="4" id="KW-1185">Reference proteome</keyword>
<dbReference type="RefSeq" id="WP_062367492.1">
    <property type="nucleotide sequence ID" value="NZ_BAAARB010000017.1"/>
</dbReference>
<keyword evidence="2" id="KW-1133">Transmembrane helix</keyword>
<evidence type="ECO:0000313" key="4">
    <source>
        <dbReference type="Proteomes" id="UP001501170"/>
    </source>
</evidence>
<evidence type="ECO:0000256" key="2">
    <source>
        <dbReference type="SAM" id="Phobius"/>
    </source>
</evidence>
<dbReference type="Pfam" id="PF20381">
    <property type="entry name" value="Rv1476"/>
    <property type="match status" value="1"/>
</dbReference>
<dbReference type="Proteomes" id="UP001501170">
    <property type="component" value="Unassembled WGS sequence"/>
</dbReference>
<dbReference type="InterPro" id="IPR046498">
    <property type="entry name" value="Rv1476-like"/>
</dbReference>
<evidence type="ECO:0000313" key="3">
    <source>
        <dbReference type="EMBL" id="GAA2387050.1"/>
    </source>
</evidence>
<comment type="caution">
    <text evidence="3">The sequence shown here is derived from an EMBL/GenBank/DDBJ whole genome shotgun (WGS) entry which is preliminary data.</text>
</comment>
<gene>
    <name evidence="3" type="ORF">GCM10009855_28950</name>
</gene>
<feature type="transmembrane region" description="Helical" evidence="2">
    <location>
        <begin position="142"/>
        <end position="162"/>
    </location>
</feature>
<reference evidence="3 4" key="1">
    <citation type="journal article" date="2019" name="Int. J. Syst. Evol. Microbiol.">
        <title>The Global Catalogue of Microorganisms (GCM) 10K type strain sequencing project: providing services to taxonomists for standard genome sequencing and annotation.</title>
        <authorList>
            <consortium name="The Broad Institute Genomics Platform"/>
            <consortium name="The Broad Institute Genome Sequencing Center for Infectious Disease"/>
            <person name="Wu L."/>
            <person name="Ma J."/>
        </authorList>
    </citation>
    <scope>NUCLEOTIDE SEQUENCE [LARGE SCALE GENOMIC DNA]</scope>
    <source>
        <strain evidence="3 4">JCM 16227</strain>
    </source>
</reference>
<evidence type="ECO:0008006" key="5">
    <source>
        <dbReference type="Google" id="ProtNLM"/>
    </source>
</evidence>
<keyword evidence="2" id="KW-0472">Membrane</keyword>
<feature type="region of interest" description="Disordered" evidence="1">
    <location>
        <begin position="170"/>
        <end position="205"/>
    </location>
</feature>
<dbReference type="EMBL" id="BAAARB010000017">
    <property type="protein sequence ID" value="GAA2387050.1"/>
    <property type="molecule type" value="Genomic_DNA"/>
</dbReference>
<keyword evidence="2" id="KW-0812">Transmembrane</keyword>
<proteinExistence type="predicted"/>
<accession>A0ABN3HS88</accession>
<sequence>MNPGPSAFVLAEPASQPPADVWSNLDMAAITDALTGSGVWAPADQQPALKQLVKQAAADGHSLHVVVLDQSYPKFTAYRDIATHLQSEVGGTVLVFGPSGSGTASDEFSRVQLEDASNDVSKGATASQAAAQMYHKAVDPNVNWNGVTIGLIVLVVIGAVIARWRMKRRRTTAEPAAVGQNGDASGPATAEGDEDPDGRRPAGTD</sequence>
<evidence type="ECO:0000256" key="1">
    <source>
        <dbReference type="SAM" id="MobiDB-lite"/>
    </source>
</evidence>
<protein>
    <recommendedName>
        <fullName evidence="5">TPM domain-containing protein</fullName>
    </recommendedName>
</protein>
<name>A0ABN3HS88_9ACTN</name>
<organism evidence="3 4">
    <name type="scientific">Gordonia cholesterolivorans</name>
    <dbReference type="NCBI Taxonomy" id="559625"/>
    <lineage>
        <taxon>Bacteria</taxon>
        <taxon>Bacillati</taxon>
        <taxon>Actinomycetota</taxon>
        <taxon>Actinomycetes</taxon>
        <taxon>Mycobacteriales</taxon>
        <taxon>Gordoniaceae</taxon>
        <taxon>Gordonia</taxon>
    </lineage>
</organism>